<evidence type="ECO:0000313" key="2">
    <source>
        <dbReference type="EMBL" id="BAC83659.1"/>
    </source>
</evidence>
<reference evidence="3" key="1">
    <citation type="journal article" date="2005" name="Nature">
        <title>The map-based sequence of the rice genome.</title>
        <authorList>
            <consortium name="International rice genome sequencing project (IRGSP)"/>
            <person name="Matsumoto T."/>
            <person name="Wu J."/>
            <person name="Kanamori H."/>
            <person name="Katayose Y."/>
            <person name="Fujisawa M."/>
            <person name="Namiki N."/>
            <person name="Mizuno H."/>
            <person name="Yamamoto K."/>
            <person name="Antonio B.A."/>
            <person name="Baba T."/>
            <person name="Sakata K."/>
            <person name="Nagamura Y."/>
            <person name="Aoki H."/>
            <person name="Arikawa K."/>
            <person name="Arita K."/>
            <person name="Bito T."/>
            <person name="Chiden Y."/>
            <person name="Fujitsuka N."/>
            <person name="Fukunaka R."/>
            <person name="Hamada M."/>
            <person name="Harada C."/>
            <person name="Hayashi A."/>
            <person name="Hijishita S."/>
            <person name="Honda M."/>
            <person name="Hosokawa S."/>
            <person name="Ichikawa Y."/>
            <person name="Idonuma A."/>
            <person name="Iijima M."/>
            <person name="Ikeda M."/>
            <person name="Ikeno M."/>
            <person name="Ito K."/>
            <person name="Ito S."/>
            <person name="Ito T."/>
            <person name="Ito Y."/>
            <person name="Ito Y."/>
            <person name="Iwabuchi A."/>
            <person name="Kamiya K."/>
            <person name="Karasawa W."/>
            <person name="Kurita K."/>
            <person name="Katagiri S."/>
            <person name="Kikuta A."/>
            <person name="Kobayashi H."/>
            <person name="Kobayashi N."/>
            <person name="Machita K."/>
            <person name="Maehara T."/>
            <person name="Masukawa M."/>
            <person name="Mizubayashi T."/>
            <person name="Mukai Y."/>
            <person name="Nagasaki H."/>
            <person name="Nagata Y."/>
            <person name="Naito S."/>
            <person name="Nakashima M."/>
            <person name="Nakama Y."/>
            <person name="Nakamichi Y."/>
            <person name="Nakamura M."/>
            <person name="Meguro A."/>
            <person name="Negishi M."/>
            <person name="Ohta I."/>
            <person name="Ohta T."/>
            <person name="Okamoto M."/>
            <person name="Ono N."/>
            <person name="Saji S."/>
            <person name="Sakaguchi M."/>
            <person name="Sakai K."/>
            <person name="Shibata M."/>
            <person name="Shimokawa T."/>
            <person name="Song J."/>
            <person name="Takazaki Y."/>
            <person name="Terasawa K."/>
            <person name="Tsugane M."/>
            <person name="Tsuji K."/>
            <person name="Ueda S."/>
            <person name="Waki K."/>
            <person name="Yamagata H."/>
            <person name="Yamamoto M."/>
            <person name="Yamamoto S."/>
            <person name="Yamane H."/>
            <person name="Yoshiki S."/>
            <person name="Yoshihara R."/>
            <person name="Yukawa K."/>
            <person name="Zhong H."/>
            <person name="Yano M."/>
            <person name="Yuan Q."/>
            <person name="Ouyang S."/>
            <person name="Liu J."/>
            <person name="Jones K.M."/>
            <person name="Gansberger K."/>
            <person name="Moffat K."/>
            <person name="Hill J."/>
            <person name="Bera J."/>
            <person name="Fadrosh D."/>
            <person name="Jin S."/>
            <person name="Johri S."/>
            <person name="Kim M."/>
            <person name="Overton L."/>
            <person name="Reardon M."/>
            <person name="Tsitrin T."/>
            <person name="Vuong H."/>
            <person name="Weaver B."/>
            <person name="Ciecko A."/>
            <person name="Tallon L."/>
            <person name="Jackson J."/>
            <person name="Pai G."/>
            <person name="Aken S.V."/>
            <person name="Utterback T."/>
            <person name="Reidmuller S."/>
            <person name="Feldblyum T."/>
            <person name="Hsiao J."/>
            <person name="Zismann V."/>
            <person name="Iobst S."/>
            <person name="de Vazeille A.R."/>
            <person name="Buell C.R."/>
            <person name="Ying K."/>
            <person name="Li Y."/>
            <person name="Lu T."/>
            <person name="Huang Y."/>
            <person name="Zhao Q."/>
            <person name="Feng Q."/>
            <person name="Zhang L."/>
            <person name="Zhu J."/>
            <person name="Weng Q."/>
            <person name="Mu J."/>
            <person name="Lu Y."/>
            <person name="Fan D."/>
            <person name="Liu Y."/>
            <person name="Guan J."/>
            <person name="Zhang Y."/>
            <person name="Yu S."/>
            <person name="Liu X."/>
            <person name="Zhang Y."/>
            <person name="Hong G."/>
            <person name="Han B."/>
            <person name="Choisne N."/>
            <person name="Demange N."/>
            <person name="Orjeda G."/>
            <person name="Samain S."/>
            <person name="Cattolico L."/>
            <person name="Pelletier E."/>
            <person name="Couloux A."/>
            <person name="Segurens B."/>
            <person name="Wincker P."/>
            <person name="D'Hont A."/>
            <person name="Scarpelli C."/>
            <person name="Weissenbach J."/>
            <person name="Salanoubat M."/>
            <person name="Quetier F."/>
            <person name="Yu Y."/>
            <person name="Kim H.R."/>
            <person name="Rambo T."/>
            <person name="Currie J."/>
            <person name="Collura K."/>
            <person name="Luo M."/>
            <person name="Yang T."/>
            <person name="Ammiraju J.S.S."/>
            <person name="Engler F."/>
            <person name="Soderlund C."/>
            <person name="Wing R.A."/>
            <person name="Palmer L.E."/>
            <person name="de la Bastide M."/>
            <person name="Spiegel L."/>
            <person name="Nascimento L."/>
            <person name="Zutavern T."/>
            <person name="O'Shaughnessy A."/>
            <person name="Dike S."/>
            <person name="Dedhia N."/>
            <person name="Preston R."/>
            <person name="Balija V."/>
            <person name="McCombie W.R."/>
            <person name="Chow T."/>
            <person name="Chen H."/>
            <person name="Chung M."/>
            <person name="Chen C."/>
            <person name="Shaw J."/>
            <person name="Wu H."/>
            <person name="Hsiao K."/>
            <person name="Chao Y."/>
            <person name="Chu M."/>
            <person name="Cheng C."/>
            <person name="Hour A."/>
            <person name="Lee P."/>
            <person name="Lin S."/>
            <person name="Lin Y."/>
            <person name="Liou J."/>
            <person name="Liu S."/>
            <person name="Hsing Y."/>
            <person name="Raghuvanshi S."/>
            <person name="Mohanty A."/>
            <person name="Bharti A.K."/>
            <person name="Gaur A."/>
            <person name="Gupta V."/>
            <person name="Kumar D."/>
            <person name="Ravi V."/>
            <person name="Vij S."/>
            <person name="Kapur A."/>
            <person name="Khurana P."/>
            <person name="Khurana P."/>
            <person name="Khurana J.P."/>
            <person name="Tyagi A.K."/>
            <person name="Gaikwad K."/>
            <person name="Singh A."/>
            <person name="Dalal V."/>
            <person name="Srivastava S."/>
            <person name="Dixit A."/>
            <person name="Pal A.K."/>
            <person name="Ghazi I.A."/>
            <person name="Yadav M."/>
            <person name="Pandit A."/>
            <person name="Bhargava A."/>
            <person name="Sureshbabu K."/>
            <person name="Batra K."/>
            <person name="Sharma T.R."/>
            <person name="Mohapatra T."/>
            <person name="Singh N.K."/>
            <person name="Messing J."/>
            <person name="Nelson A.B."/>
            <person name="Fuks G."/>
            <person name="Kavchok S."/>
            <person name="Keizer G."/>
            <person name="Linton E."/>
            <person name="Llaca V."/>
            <person name="Song R."/>
            <person name="Tanyolac B."/>
            <person name="Young S."/>
            <person name="Ho-Il K."/>
            <person name="Hahn J.H."/>
            <person name="Sangsakoo G."/>
            <person name="Vanavichit A."/>
            <person name="de Mattos Luiz.A.T."/>
            <person name="Zimmer P.D."/>
            <person name="Malone G."/>
            <person name="Dellagostin O."/>
            <person name="de Oliveira A.C."/>
            <person name="Bevan M."/>
            <person name="Bancroft I."/>
            <person name="Minx P."/>
            <person name="Cordum H."/>
            <person name="Wilson R."/>
            <person name="Cheng Z."/>
            <person name="Jin W."/>
            <person name="Jiang J."/>
            <person name="Leong S.A."/>
            <person name="Iwama H."/>
            <person name="Gojobori T."/>
            <person name="Itoh T."/>
            <person name="Niimura Y."/>
            <person name="Fujii Y."/>
            <person name="Habara T."/>
            <person name="Sakai H."/>
            <person name="Sato Y."/>
            <person name="Wilson G."/>
            <person name="Kumar K."/>
            <person name="McCouch S."/>
            <person name="Juretic N."/>
            <person name="Hoen D."/>
            <person name="Wright S."/>
            <person name="Bruskiewich R."/>
            <person name="Bureau T."/>
            <person name="Miyao A."/>
            <person name="Hirochika H."/>
            <person name="Nishikawa T."/>
            <person name="Kadowaki K."/>
            <person name="Sugiura M."/>
            <person name="Burr B."/>
            <person name="Sasaki T."/>
        </authorList>
    </citation>
    <scope>NUCLEOTIDE SEQUENCE [LARGE SCALE GENOMIC DNA]</scope>
    <source>
        <strain evidence="3">cv. Nipponbare</strain>
    </source>
</reference>
<proteinExistence type="predicted"/>
<sequence length="68" mass="7538">MQRKERKTTGAKPRLELQREHHSTGILDGTDKAYSSEKTSSDPNSNTGVGKSRARLSTTHCTQQVIPE</sequence>
<evidence type="ECO:0000256" key="1">
    <source>
        <dbReference type="SAM" id="MobiDB-lite"/>
    </source>
</evidence>
<dbReference type="AlphaFoldDB" id="Q6Z6M1"/>
<dbReference type="Proteomes" id="UP000000763">
    <property type="component" value="Chromosome 7"/>
</dbReference>
<feature type="compositionally biased region" description="Basic and acidic residues" evidence="1">
    <location>
        <begin position="13"/>
        <end position="35"/>
    </location>
</feature>
<accession>Q6Z6M1</accession>
<protein>
    <submittedName>
        <fullName evidence="2">Uncharacterized protein</fullName>
    </submittedName>
</protein>
<organism evidence="2 3">
    <name type="scientific">Oryza sativa subsp. japonica</name>
    <name type="common">Rice</name>
    <dbReference type="NCBI Taxonomy" id="39947"/>
    <lineage>
        <taxon>Eukaryota</taxon>
        <taxon>Viridiplantae</taxon>
        <taxon>Streptophyta</taxon>
        <taxon>Embryophyta</taxon>
        <taxon>Tracheophyta</taxon>
        <taxon>Spermatophyta</taxon>
        <taxon>Magnoliopsida</taxon>
        <taxon>Liliopsida</taxon>
        <taxon>Poales</taxon>
        <taxon>Poaceae</taxon>
        <taxon>BOP clade</taxon>
        <taxon>Oryzoideae</taxon>
        <taxon>Oryzeae</taxon>
        <taxon>Oryzinae</taxon>
        <taxon>Oryza</taxon>
        <taxon>Oryza sativa</taxon>
    </lineage>
</organism>
<reference evidence="3" key="2">
    <citation type="journal article" date="2008" name="Nucleic Acids Res.">
        <title>The rice annotation project database (RAP-DB): 2008 update.</title>
        <authorList>
            <consortium name="The rice annotation project (RAP)"/>
        </authorList>
    </citation>
    <scope>GENOME REANNOTATION</scope>
    <source>
        <strain evidence="3">cv. Nipponbare</strain>
    </source>
</reference>
<gene>
    <name evidence="2" type="primary">OSJNBa0007H12.42</name>
</gene>
<evidence type="ECO:0000313" key="3">
    <source>
        <dbReference type="Proteomes" id="UP000000763"/>
    </source>
</evidence>
<feature type="compositionally biased region" description="Polar residues" evidence="1">
    <location>
        <begin position="36"/>
        <end position="68"/>
    </location>
</feature>
<name>Q6Z6M1_ORYSJ</name>
<feature type="region of interest" description="Disordered" evidence="1">
    <location>
        <begin position="1"/>
        <end position="68"/>
    </location>
</feature>
<dbReference type="EMBL" id="AP004990">
    <property type="protein sequence ID" value="BAC83659.1"/>
    <property type="molecule type" value="Genomic_DNA"/>
</dbReference>